<dbReference type="GO" id="GO:0016301">
    <property type="term" value="F:kinase activity"/>
    <property type="evidence" value="ECO:0007669"/>
    <property type="project" value="UniProtKB-KW"/>
</dbReference>
<dbReference type="EMBL" id="JTDY01000352">
    <property type="protein sequence ID" value="KOB77581.1"/>
    <property type="molecule type" value="Genomic_DNA"/>
</dbReference>
<feature type="region of interest" description="Disordered" evidence="1">
    <location>
        <begin position="1"/>
        <end position="25"/>
    </location>
</feature>
<dbReference type="AlphaFoldDB" id="A0A0L7LQW0"/>
<name>A0A0L7LQW0_OPEBR</name>
<proteinExistence type="predicted"/>
<protein>
    <submittedName>
        <fullName evidence="2">Serine/threonine-protein kinase wnk 1,3,4</fullName>
    </submittedName>
</protein>
<dbReference type="PANTHER" id="PTHR13902">
    <property type="entry name" value="SERINE/THREONINE-PROTEIN KINASE WNK WITH NO LYSINE -RELATED"/>
    <property type="match status" value="1"/>
</dbReference>
<feature type="compositionally biased region" description="Basic and acidic residues" evidence="1">
    <location>
        <begin position="15"/>
        <end position="25"/>
    </location>
</feature>
<comment type="caution">
    <text evidence="2">The sequence shown here is derived from an EMBL/GenBank/DDBJ whole genome shotgun (WGS) entry which is preliminary data.</text>
</comment>
<accession>A0A0L7LQW0</accession>
<dbReference type="InterPro" id="IPR050588">
    <property type="entry name" value="WNK_Ser-Thr_kinase"/>
</dbReference>
<evidence type="ECO:0000313" key="3">
    <source>
        <dbReference type="Proteomes" id="UP000037510"/>
    </source>
</evidence>
<dbReference type="SUPFAM" id="SSF56112">
    <property type="entry name" value="Protein kinase-like (PK-like)"/>
    <property type="match status" value="1"/>
</dbReference>
<evidence type="ECO:0000313" key="2">
    <source>
        <dbReference type="EMBL" id="KOB77581.1"/>
    </source>
</evidence>
<dbReference type="Proteomes" id="UP000037510">
    <property type="component" value="Unassembled WGS sequence"/>
</dbReference>
<dbReference type="STRING" id="104452.A0A0L7LQW0"/>
<gene>
    <name evidence="2" type="ORF">OBRU01_03833</name>
</gene>
<sequence length="139" mass="15988">MDNMSSNVSLRSKRKDNLITRKQDKSPEKTIRGLVYGPIYELDKLEEKDKEKDEDEEEPIGVSPCGRFFKYDKEVGRGSFKTVYHGLDTQTGVAVAWCELLKLQHPNIVRFYNYWEGTVAKKKNIVLITELMLSGTLKA</sequence>
<dbReference type="InterPro" id="IPR011009">
    <property type="entry name" value="Kinase-like_dom_sf"/>
</dbReference>
<evidence type="ECO:0000256" key="1">
    <source>
        <dbReference type="SAM" id="MobiDB-lite"/>
    </source>
</evidence>
<dbReference type="Gene3D" id="3.30.200.20">
    <property type="entry name" value="Phosphorylase Kinase, domain 1"/>
    <property type="match status" value="2"/>
</dbReference>
<feature type="compositionally biased region" description="Polar residues" evidence="1">
    <location>
        <begin position="1"/>
        <end position="10"/>
    </location>
</feature>
<organism evidence="2 3">
    <name type="scientific">Operophtera brumata</name>
    <name type="common">Winter moth</name>
    <name type="synonym">Phalaena brumata</name>
    <dbReference type="NCBI Taxonomy" id="104452"/>
    <lineage>
        <taxon>Eukaryota</taxon>
        <taxon>Metazoa</taxon>
        <taxon>Ecdysozoa</taxon>
        <taxon>Arthropoda</taxon>
        <taxon>Hexapoda</taxon>
        <taxon>Insecta</taxon>
        <taxon>Pterygota</taxon>
        <taxon>Neoptera</taxon>
        <taxon>Endopterygota</taxon>
        <taxon>Lepidoptera</taxon>
        <taxon>Glossata</taxon>
        <taxon>Ditrysia</taxon>
        <taxon>Geometroidea</taxon>
        <taxon>Geometridae</taxon>
        <taxon>Larentiinae</taxon>
        <taxon>Operophtera</taxon>
    </lineage>
</organism>
<keyword evidence="2" id="KW-0418">Kinase</keyword>
<reference evidence="2 3" key="1">
    <citation type="journal article" date="2015" name="Genome Biol. Evol.">
        <title>The genome of winter moth (Operophtera brumata) provides a genomic perspective on sexual dimorphism and phenology.</title>
        <authorList>
            <person name="Derks M.F."/>
            <person name="Smit S."/>
            <person name="Salis L."/>
            <person name="Schijlen E."/>
            <person name="Bossers A."/>
            <person name="Mateman C."/>
            <person name="Pijl A.S."/>
            <person name="de Ridder D."/>
            <person name="Groenen M.A."/>
            <person name="Visser M.E."/>
            <person name="Megens H.J."/>
        </authorList>
    </citation>
    <scope>NUCLEOTIDE SEQUENCE [LARGE SCALE GENOMIC DNA]</scope>
    <source>
        <strain evidence="2">WM2013NL</strain>
        <tissue evidence="2">Head and thorax</tissue>
    </source>
</reference>
<keyword evidence="2" id="KW-0808">Transferase</keyword>
<keyword evidence="3" id="KW-1185">Reference proteome</keyword>